<comment type="caution">
    <text evidence="2">The sequence shown here is derived from an EMBL/GenBank/DDBJ whole genome shotgun (WGS) entry which is preliminary data.</text>
</comment>
<sequence length="580" mass="68094">MSDGDPPLRLLSLPNTPRRNIIQCMEHIDQFALSLVSNRSKELVKSIDIKCHAINIKVNIIISIRIQFPRDTIECSFDDYQRSVDNPSPNNIKAKVSLGNREGFMHNKPEYRFEEWLNHALELYHQSELDRVSIFTPLPDMKSFRKTFNKVPTLFILGADDEPKIIEYYRCLRPEKNLIFTVGKLCVLRNENTELLHEVFLQNLDYIHVAWMSRLTLDDLLIMNCRKLEIWFHLAINYESILNRFINHWLAGSNPRLRYIELECNIVRFMNHIDQFALSLVSNRSKELVKSIDIKCHAINIKVNIIISIRIQFPRDTIECSFDDYQRSMDNPSPNNIKSKVSLGNEGGFVHNKPEYRFEEWLNHALELYHQSELNKVSIFTPLPDMKSFRKTFNKVPTLFILGADDEPKIIEYYRCLRPEKNLIFTVGEFFVHRNENSELLHEIFLHNLDFIYIALMGQLTLDDLLIMNSQKIEIFCQLAINYESILNRFIKHWLAGSNPRLRYIKLECMKCRLPRAEAILNGIKHEIVSEKDPKTLNAFKTSGIGKLKFRGGYNIRRRDGTVATVSFNERNSFVMYIWS</sequence>
<protein>
    <recommendedName>
        <fullName evidence="1">F-box domain-containing protein</fullName>
    </recommendedName>
</protein>
<dbReference type="CTD" id="9805183"/>
<reference evidence="2 3" key="1">
    <citation type="submission" date="2019-12" db="EMBL/GenBank/DDBJ databases">
        <title>Chromosome-level assembly of the Caenorhabditis remanei genome.</title>
        <authorList>
            <person name="Teterina A.A."/>
            <person name="Willis J.H."/>
            <person name="Phillips P.C."/>
        </authorList>
    </citation>
    <scope>NUCLEOTIDE SEQUENCE [LARGE SCALE GENOMIC DNA]</scope>
    <source>
        <strain evidence="2 3">PX506</strain>
        <tissue evidence="2">Whole organism</tissue>
    </source>
</reference>
<dbReference type="Pfam" id="PF07735">
    <property type="entry name" value="FBA_2"/>
    <property type="match status" value="2"/>
</dbReference>
<accession>A0A6A5H088</accession>
<dbReference type="AlphaFoldDB" id="A0A6A5H088"/>
<dbReference type="KEGG" id="crq:GCK72_008422"/>
<dbReference type="InterPro" id="IPR053222">
    <property type="entry name" value="Zygotic_Embryogenesis-Asso"/>
</dbReference>
<evidence type="ECO:0000259" key="1">
    <source>
        <dbReference type="PROSITE" id="PS50181"/>
    </source>
</evidence>
<proteinExistence type="predicted"/>
<evidence type="ECO:0000313" key="2">
    <source>
        <dbReference type="EMBL" id="KAF1760176.1"/>
    </source>
</evidence>
<dbReference type="EMBL" id="WUAV01000003">
    <property type="protein sequence ID" value="KAF1760176.1"/>
    <property type="molecule type" value="Genomic_DNA"/>
</dbReference>
<name>A0A6A5H088_CAERE</name>
<dbReference type="PANTHER" id="PTHR22899:SF0">
    <property type="entry name" value="F-BOX ASSOCIATED DOMAIN-CONTAINING PROTEIN-RELATED"/>
    <property type="match status" value="1"/>
</dbReference>
<feature type="domain" description="F-box" evidence="1">
    <location>
        <begin position="7"/>
        <end position="48"/>
    </location>
</feature>
<dbReference type="PANTHER" id="PTHR22899">
    <property type="entry name" value="CYCLIN-RELATED F-BOX FAMILY"/>
    <property type="match status" value="1"/>
</dbReference>
<dbReference type="Proteomes" id="UP000483820">
    <property type="component" value="Chromosome III"/>
</dbReference>
<dbReference type="RefSeq" id="XP_053586395.1">
    <property type="nucleotide sequence ID" value="XM_053726818.1"/>
</dbReference>
<dbReference type="GeneID" id="9805183"/>
<dbReference type="InterPro" id="IPR001810">
    <property type="entry name" value="F-box_dom"/>
</dbReference>
<gene>
    <name evidence="2" type="ORF">GCK72_008422</name>
</gene>
<evidence type="ECO:0000313" key="3">
    <source>
        <dbReference type="Proteomes" id="UP000483820"/>
    </source>
</evidence>
<dbReference type="PROSITE" id="PS50181">
    <property type="entry name" value="FBOX"/>
    <property type="match status" value="1"/>
</dbReference>
<dbReference type="Pfam" id="PF00646">
    <property type="entry name" value="F-box"/>
    <property type="match status" value="2"/>
</dbReference>
<dbReference type="InterPro" id="IPR012885">
    <property type="entry name" value="F-box_Sdz-33"/>
</dbReference>
<organism evidence="2 3">
    <name type="scientific">Caenorhabditis remanei</name>
    <name type="common">Caenorhabditis vulgaris</name>
    <dbReference type="NCBI Taxonomy" id="31234"/>
    <lineage>
        <taxon>Eukaryota</taxon>
        <taxon>Metazoa</taxon>
        <taxon>Ecdysozoa</taxon>
        <taxon>Nematoda</taxon>
        <taxon>Chromadorea</taxon>
        <taxon>Rhabditida</taxon>
        <taxon>Rhabditina</taxon>
        <taxon>Rhabditomorpha</taxon>
        <taxon>Rhabditoidea</taxon>
        <taxon>Rhabditidae</taxon>
        <taxon>Peloderinae</taxon>
        <taxon>Caenorhabditis</taxon>
    </lineage>
</organism>